<evidence type="ECO:0000256" key="1">
    <source>
        <dbReference type="SAM" id="MobiDB-lite"/>
    </source>
</evidence>
<accession>A0A7R9HQ59</accession>
<evidence type="ECO:0000313" key="2">
    <source>
        <dbReference type="EMBL" id="CAD7431094.1"/>
    </source>
</evidence>
<dbReference type="AlphaFoldDB" id="A0A7R9HQ59"/>
<reference evidence="2" key="1">
    <citation type="submission" date="2020-11" db="EMBL/GenBank/DDBJ databases">
        <authorList>
            <person name="Tran Van P."/>
        </authorList>
    </citation>
    <scope>NUCLEOTIDE SEQUENCE</scope>
</reference>
<feature type="region of interest" description="Disordered" evidence="1">
    <location>
        <begin position="1"/>
        <end position="31"/>
    </location>
</feature>
<proteinExistence type="predicted"/>
<dbReference type="EMBL" id="OB794796">
    <property type="protein sequence ID" value="CAD7431094.1"/>
    <property type="molecule type" value="Genomic_DNA"/>
</dbReference>
<gene>
    <name evidence="2" type="ORF">TMSB3V08_LOCUS7838</name>
</gene>
<organism evidence="2">
    <name type="scientific">Timema monikensis</name>
    <dbReference type="NCBI Taxonomy" id="170555"/>
    <lineage>
        <taxon>Eukaryota</taxon>
        <taxon>Metazoa</taxon>
        <taxon>Ecdysozoa</taxon>
        <taxon>Arthropoda</taxon>
        <taxon>Hexapoda</taxon>
        <taxon>Insecta</taxon>
        <taxon>Pterygota</taxon>
        <taxon>Neoptera</taxon>
        <taxon>Polyneoptera</taxon>
        <taxon>Phasmatodea</taxon>
        <taxon>Timematodea</taxon>
        <taxon>Timematoidea</taxon>
        <taxon>Timematidae</taxon>
        <taxon>Timema</taxon>
    </lineage>
</organism>
<sequence length="125" mass="13467">MIPTRARSLYPPQTRPQRPPPPPGLEVRPPGTVASWGQAAPCWGSLHPAGAALPTCWNTPSPCCPPVDPSQLLVRSATGDTHGGFLHHRSHGQLRQTAQFTGYIPDVPLCGEYSCDHMYLHLGAD</sequence>
<name>A0A7R9HQ59_9NEOP</name>
<protein>
    <submittedName>
        <fullName evidence="2">Uncharacterized protein</fullName>
    </submittedName>
</protein>
<feature type="compositionally biased region" description="Pro residues" evidence="1">
    <location>
        <begin position="13"/>
        <end position="24"/>
    </location>
</feature>